<reference evidence="6 7" key="1">
    <citation type="submission" date="2011-08" db="EMBL/GenBank/DDBJ databases">
        <title>The Genome Sequence of Plasmodium vivax India VII.</title>
        <authorList>
            <consortium name="The Broad Institute Genome Sequencing Platform"/>
            <consortium name="The Broad Institute Genome Sequencing Center for Infectious Disease"/>
            <person name="Neafsey D."/>
            <person name="Carlton J."/>
            <person name="Barnwell J."/>
            <person name="Collins W."/>
            <person name="Escalante A."/>
            <person name="Mullikin J."/>
            <person name="Saul A."/>
            <person name="Guigo R."/>
            <person name="Camara F."/>
            <person name="Young S.K."/>
            <person name="Zeng Q."/>
            <person name="Gargeya S."/>
            <person name="Fitzgerald M."/>
            <person name="Haas B."/>
            <person name="Abouelleil A."/>
            <person name="Alvarado L."/>
            <person name="Arachchi H.M."/>
            <person name="Berlin A."/>
            <person name="Brown A."/>
            <person name="Chapman S.B."/>
            <person name="Chen Z."/>
            <person name="Dunbar C."/>
            <person name="Freedman E."/>
            <person name="Gearin G."/>
            <person name="Gellesch M."/>
            <person name="Goldberg J."/>
            <person name="Griggs A."/>
            <person name="Gujja S."/>
            <person name="Heiman D."/>
            <person name="Howarth C."/>
            <person name="Larson L."/>
            <person name="Lui A."/>
            <person name="MacDonald P.J.P."/>
            <person name="Montmayeur A."/>
            <person name="Murphy C."/>
            <person name="Neiman D."/>
            <person name="Pearson M."/>
            <person name="Priest M."/>
            <person name="Roberts A."/>
            <person name="Saif S."/>
            <person name="Shea T."/>
            <person name="Shenoy N."/>
            <person name="Sisk P."/>
            <person name="Stolte C."/>
            <person name="Sykes S."/>
            <person name="Wortman J."/>
            <person name="Nusbaum C."/>
            <person name="Birren B."/>
        </authorList>
    </citation>
    <scope>NUCLEOTIDE SEQUENCE [LARGE SCALE GENOMIC DNA]</scope>
    <source>
        <strain evidence="6 7">India VII</strain>
    </source>
</reference>
<dbReference type="EMBL" id="KQ234209">
    <property type="protein sequence ID" value="KMZ82079.1"/>
    <property type="molecule type" value="Genomic_DNA"/>
</dbReference>
<dbReference type="PANTHER" id="PTHR43591">
    <property type="entry name" value="METHYLTRANSFERASE"/>
    <property type="match status" value="1"/>
</dbReference>
<evidence type="ECO:0000256" key="3">
    <source>
        <dbReference type="ARBA" id="ARBA00022691"/>
    </source>
</evidence>
<keyword evidence="1 4" id="KW-0489">Methyltransferase</keyword>
<evidence type="ECO:0000256" key="2">
    <source>
        <dbReference type="ARBA" id="ARBA00022679"/>
    </source>
</evidence>
<keyword evidence="4" id="KW-0472">Membrane</keyword>
<dbReference type="GO" id="GO:0031314">
    <property type="term" value="C:extrinsic component of mitochondrial inner membrane"/>
    <property type="evidence" value="ECO:0007669"/>
    <property type="project" value="UniProtKB-UniRule"/>
</dbReference>
<dbReference type="CDD" id="cd02440">
    <property type="entry name" value="AdoMet_MTases"/>
    <property type="match status" value="1"/>
</dbReference>
<proteinExistence type="inferred from homology"/>
<dbReference type="EC" id="2.1.1.201" evidence="4"/>
<dbReference type="Gene3D" id="3.40.50.150">
    <property type="entry name" value="Vaccinia Virus protein VP39"/>
    <property type="match status" value="1"/>
</dbReference>
<protein>
    <recommendedName>
        <fullName evidence="4">2-methoxy-6-polyprenyl-1,4-benzoquinol methylase, mitochondrial</fullName>
        <ecNumber evidence="4">2.1.1.201</ecNumber>
    </recommendedName>
    <alternativeName>
        <fullName evidence="4">Ubiquinone biosynthesis methyltransferase COQ5</fullName>
    </alternativeName>
</protein>
<evidence type="ECO:0000256" key="5">
    <source>
        <dbReference type="SAM" id="MobiDB-lite"/>
    </source>
</evidence>
<dbReference type="SUPFAM" id="SSF53335">
    <property type="entry name" value="S-adenosyl-L-methionine-dependent methyltransferases"/>
    <property type="match status" value="1"/>
</dbReference>
<organism evidence="6 7">
    <name type="scientific">Plasmodium vivax India VII</name>
    <dbReference type="NCBI Taxonomy" id="1077284"/>
    <lineage>
        <taxon>Eukaryota</taxon>
        <taxon>Sar</taxon>
        <taxon>Alveolata</taxon>
        <taxon>Apicomplexa</taxon>
        <taxon>Aconoidasida</taxon>
        <taxon>Haemosporida</taxon>
        <taxon>Plasmodiidae</taxon>
        <taxon>Plasmodium</taxon>
        <taxon>Plasmodium (Plasmodium)</taxon>
    </lineage>
</organism>
<dbReference type="PROSITE" id="PS51608">
    <property type="entry name" value="SAM_MT_UBIE"/>
    <property type="match status" value="1"/>
</dbReference>
<feature type="compositionally biased region" description="Low complexity" evidence="5">
    <location>
        <begin position="150"/>
        <end position="163"/>
    </location>
</feature>
<comment type="subcellular location">
    <subcellularLocation>
        <location evidence="4">Mitochondrion inner membrane</location>
        <topology evidence="4">Peripheral membrane protein</topology>
        <orientation evidence="4">Matrix side</orientation>
    </subcellularLocation>
</comment>
<comment type="similarity">
    <text evidence="4">Belongs to the class I-like SAM-binding methyltransferase superfamily. MenG/UbiE family.</text>
</comment>
<keyword evidence="6" id="KW-0830">Ubiquinone</keyword>
<keyword evidence="2 4" id="KW-0808">Transferase</keyword>
<dbReference type="NCBIfam" id="TIGR01934">
    <property type="entry name" value="MenG_MenH_UbiE"/>
    <property type="match status" value="1"/>
</dbReference>
<dbReference type="AlphaFoldDB" id="A0A0J9SGI3"/>
<dbReference type="InterPro" id="IPR029063">
    <property type="entry name" value="SAM-dependent_MTases_sf"/>
</dbReference>
<keyword evidence="4" id="KW-0831">Ubiquinone biosynthesis</keyword>
<comment type="subunit">
    <text evidence="4">Component of a multi-subunit COQ enzyme complex.</text>
</comment>
<sequence length="393" mass="44227">MKALQFCGPRQGRHFREKRLGATLRTGPKSFSTKSDSFGSGERLYNFGFKKVTEEIKSKLVHNLFSHVSNRYDLMNDLMSLRLHRCWKDQLVKELDLFLKYHSYKMQEEILRSEANWGRQHGKGGAASCEETRFGDGKVQTGGQTGGQTDGQTGSQPGSQTGGAASEAVNEGSAANFSSCKILDLAGGTGDIAFRILKRYKHHLEKLHQGSDFHEGENQADEFYAKFTPEIIVGDVNEDMMQVGKKRAKEMNYNRNIKWVIQNAENLNYFEDNSVDVVTLSFGIRNFTNIPKSLREIHRVLKPGGRFLCLEFSRVNCALIKPLYDAYLLKVIPLLGKVVASSENSYKYLAESIQTFLSPEELSQLMHQSSFRNISYSTMTMGIVAVHSGYKIG</sequence>
<dbReference type="PROSITE" id="PS01183">
    <property type="entry name" value="UBIE_1"/>
    <property type="match status" value="1"/>
</dbReference>
<dbReference type="HAMAP" id="MF_01813">
    <property type="entry name" value="MenG_UbiE_methyltr"/>
    <property type="match status" value="1"/>
</dbReference>
<comment type="function">
    <text evidence="4">Methyltransferase required for the conversion of 2-polyprenyl-6-methoxy-1,4-benzoquinol (DDMQH2) to 2-polyprenyl-3-methyl-6-methoxy-1,4-benzoquinol (DMQH2).</text>
</comment>
<dbReference type="PROSITE" id="PS01184">
    <property type="entry name" value="UBIE_2"/>
    <property type="match status" value="1"/>
</dbReference>
<dbReference type="GO" id="GO:0008425">
    <property type="term" value="F:2-methoxy-6-polyprenyl-1,4-benzoquinol methyltransferase activity"/>
    <property type="evidence" value="ECO:0007669"/>
    <property type="project" value="UniProtKB-UniRule"/>
</dbReference>
<name>A0A0J9SGI3_PLAVI</name>
<dbReference type="UniPathway" id="UPA00232"/>
<feature type="binding site" evidence="4">
    <location>
        <position position="235"/>
    </location>
    <ligand>
        <name>S-adenosyl-L-methionine</name>
        <dbReference type="ChEBI" id="CHEBI:59789"/>
    </ligand>
</feature>
<feature type="binding site" evidence="4">
    <location>
        <position position="281"/>
    </location>
    <ligand>
        <name>S-adenosyl-L-methionine</name>
        <dbReference type="ChEBI" id="CHEBI:59789"/>
    </ligand>
</feature>
<dbReference type="GO" id="GO:0032259">
    <property type="term" value="P:methylation"/>
    <property type="evidence" value="ECO:0007669"/>
    <property type="project" value="UniProtKB-KW"/>
</dbReference>
<dbReference type="InterPro" id="IPR004033">
    <property type="entry name" value="UbiE/COQ5_MeTrFase"/>
</dbReference>
<dbReference type="PANTHER" id="PTHR43591:SF24">
    <property type="entry name" value="2-METHOXY-6-POLYPRENYL-1,4-BENZOQUINOL METHYLASE, MITOCHONDRIAL"/>
    <property type="match status" value="1"/>
</dbReference>
<evidence type="ECO:0000256" key="4">
    <source>
        <dbReference type="HAMAP-Rule" id="MF_03191"/>
    </source>
</evidence>
<dbReference type="InterPro" id="IPR023576">
    <property type="entry name" value="UbiE/COQ5_MeTrFase_CS"/>
</dbReference>
<feature type="binding site" evidence="4">
    <location>
        <begin position="263"/>
        <end position="264"/>
    </location>
    <ligand>
        <name>S-adenosyl-L-methionine</name>
        <dbReference type="ChEBI" id="CHEBI:59789"/>
    </ligand>
</feature>
<comment type="pathway">
    <text evidence="4">Cofactor biosynthesis; ubiquinone biosynthesis.</text>
</comment>
<evidence type="ECO:0000313" key="6">
    <source>
        <dbReference type="EMBL" id="KMZ82079.1"/>
    </source>
</evidence>
<gene>
    <name evidence="6" type="ORF">PVIIG_04967</name>
</gene>
<keyword evidence="4" id="KW-0496">Mitochondrion</keyword>
<comment type="catalytic activity">
    <reaction evidence="4">
        <text>a 2-methoxy-6-(all-trans-polyprenyl)benzene-1,4-diol + S-adenosyl-L-methionine = a 5-methoxy-2-methyl-3-(all-trans-polyprenyl)benzene-1,4-diol + S-adenosyl-L-homocysteine + H(+)</text>
        <dbReference type="Rhea" id="RHEA:28286"/>
        <dbReference type="Rhea" id="RHEA-COMP:10858"/>
        <dbReference type="Rhea" id="RHEA-COMP:10859"/>
        <dbReference type="ChEBI" id="CHEBI:15378"/>
        <dbReference type="ChEBI" id="CHEBI:57856"/>
        <dbReference type="ChEBI" id="CHEBI:59789"/>
        <dbReference type="ChEBI" id="CHEBI:84166"/>
        <dbReference type="ChEBI" id="CHEBI:84167"/>
        <dbReference type="EC" id="2.1.1.201"/>
    </reaction>
</comment>
<dbReference type="Proteomes" id="UP000053562">
    <property type="component" value="Unassembled WGS sequence"/>
</dbReference>
<evidence type="ECO:0000313" key="7">
    <source>
        <dbReference type="Proteomes" id="UP000053562"/>
    </source>
</evidence>
<evidence type="ECO:0000256" key="1">
    <source>
        <dbReference type="ARBA" id="ARBA00022603"/>
    </source>
</evidence>
<dbReference type="Pfam" id="PF01209">
    <property type="entry name" value="Ubie_methyltran"/>
    <property type="match status" value="2"/>
</dbReference>
<keyword evidence="4" id="KW-0999">Mitochondrion inner membrane</keyword>
<feature type="region of interest" description="Disordered" evidence="5">
    <location>
        <begin position="119"/>
        <end position="167"/>
    </location>
</feature>
<feature type="binding site" evidence="4">
    <location>
        <position position="189"/>
    </location>
    <ligand>
        <name>S-adenosyl-L-methionine</name>
        <dbReference type="ChEBI" id="CHEBI:59789"/>
    </ligand>
</feature>
<dbReference type="OrthoDB" id="6329284at2759"/>
<accession>A0A0J9SGI3</accession>
<keyword evidence="3 4" id="KW-0949">S-adenosyl-L-methionine</keyword>